<keyword evidence="4 9" id="KW-1133">Transmembrane helix</keyword>
<feature type="disulfide bond" evidence="8">
    <location>
        <begin position="340"/>
        <end position="355"/>
    </location>
</feature>
<comment type="caution">
    <text evidence="13">The sequence shown here is derived from an EMBL/GenBank/DDBJ whole genome shotgun (WGS) entry which is preliminary data.</text>
</comment>
<feature type="domain" description="MANSC" evidence="12">
    <location>
        <begin position="53"/>
        <end position="130"/>
    </location>
</feature>
<dbReference type="SMART" id="SM00131">
    <property type="entry name" value="KU"/>
    <property type="match status" value="2"/>
</dbReference>
<dbReference type="CDD" id="cd00146">
    <property type="entry name" value="PKD"/>
    <property type="match status" value="1"/>
</dbReference>
<dbReference type="Pfam" id="PF22352">
    <property type="entry name" value="K319L-like_PKD"/>
    <property type="match status" value="1"/>
</dbReference>
<dbReference type="PROSITE" id="PS50279">
    <property type="entry name" value="BPTI_KUNITZ_2"/>
    <property type="match status" value="2"/>
</dbReference>
<dbReference type="InterPro" id="IPR023415">
    <property type="entry name" value="LDLR_class-A_CS"/>
</dbReference>
<dbReference type="SUPFAM" id="SSF49299">
    <property type="entry name" value="PKD domain"/>
    <property type="match status" value="1"/>
</dbReference>
<dbReference type="Gene3D" id="2.60.40.10">
    <property type="entry name" value="Immunoglobulins"/>
    <property type="match status" value="1"/>
</dbReference>
<evidence type="ECO:0000256" key="6">
    <source>
        <dbReference type="ARBA" id="ARBA00023157"/>
    </source>
</evidence>
<name>A0AAN9H4K4_9TELE</name>
<evidence type="ECO:0000256" key="3">
    <source>
        <dbReference type="ARBA" id="ARBA00022729"/>
    </source>
</evidence>
<dbReference type="PROSITE" id="PS00280">
    <property type="entry name" value="BPTI_KUNITZ_1"/>
    <property type="match status" value="2"/>
</dbReference>
<dbReference type="SMART" id="SM00192">
    <property type="entry name" value="LDLa"/>
    <property type="match status" value="1"/>
</dbReference>
<evidence type="ECO:0000313" key="14">
    <source>
        <dbReference type="Proteomes" id="UP001364617"/>
    </source>
</evidence>
<dbReference type="InterPro" id="IPR036055">
    <property type="entry name" value="LDL_receptor-like_sf"/>
</dbReference>
<dbReference type="FunFam" id="4.10.410.10:FF:000020">
    <property type="entry name" value="Collagen, type VI, alpha 3"/>
    <property type="match status" value="1"/>
</dbReference>
<dbReference type="InterPro" id="IPR035986">
    <property type="entry name" value="PKD_dom_sf"/>
</dbReference>
<keyword evidence="6 8" id="KW-1015">Disulfide bond</keyword>
<dbReference type="PROSITE" id="PS50068">
    <property type="entry name" value="LDLRA_2"/>
    <property type="match status" value="1"/>
</dbReference>
<evidence type="ECO:0000256" key="8">
    <source>
        <dbReference type="PROSITE-ProRule" id="PRU00124"/>
    </source>
</evidence>
<comment type="subcellular location">
    <subcellularLocation>
        <location evidence="1">Membrane</location>
    </subcellularLocation>
</comment>
<dbReference type="PRINTS" id="PR00759">
    <property type="entry name" value="BASICPTASE"/>
</dbReference>
<dbReference type="PROSITE" id="PS50986">
    <property type="entry name" value="MANSC"/>
    <property type="match status" value="1"/>
</dbReference>
<feature type="domain" description="BPTI/Kunitz inhibitor" evidence="11">
    <location>
        <begin position="248"/>
        <end position="298"/>
    </location>
</feature>
<feature type="disulfide bond" evidence="8">
    <location>
        <begin position="321"/>
        <end position="333"/>
    </location>
</feature>
<dbReference type="Gene3D" id="4.10.400.10">
    <property type="entry name" value="Low-density Lipoprotein Receptor"/>
    <property type="match status" value="1"/>
</dbReference>
<dbReference type="InterPro" id="IPR002223">
    <property type="entry name" value="Kunitz_BPTI"/>
</dbReference>
<dbReference type="GO" id="GO:0005886">
    <property type="term" value="C:plasma membrane"/>
    <property type="evidence" value="ECO:0007669"/>
    <property type="project" value="TreeGrafter"/>
</dbReference>
<dbReference type="GO" id="GO:0030198">
    <property type="term" value="P:extracellular matrix organization"/>
    <property type="evidence" value="ECO:0007669"/>
    <property type="project" value="TreeGrafter"/>
</dbReference>
<dbReference type="FunFam" id="2.60.40.10:FF:000061">
    <property type="entry name" value="Dyslexia-associated protein KIAA0319 homolog"/>
    <property type="match status" value="1"/>
</dbReference>
<feature type="disulfide bond" evidence="8">
    <location>
        <begin position="328"/>
        <end position="346"/>
    </location>
</feature>
<proteinExistence type="predicted"/>
<accession>A0AAN9H4K4</accession>
<dbReference type="InterPro" id="IPR013783">
    <property type="entry name" value="Ig-like_fold"/>
</dbReference>
<sequence>MRKYIKITLNPSEMGSWCFLFACLLFIVGVYVGETQGELSTEHQQCVDAFMEGREDFVLDTEESIKDGAVFLANPSVEQGVACTIACCGDPRCNLALIEQGNEKGCFLFNCLYKDKYVCRFIQKEGFQNYILDSVYKNYLNGPNNDKEDKAPIANAGRDVVVQPHEEVLLNGIESWDDRKITNYVWSLILGEQSVQMEKTDFSDQIRVSNLMPGVYEFKLTVTDSADHSDSDQVSVLVLTPEQSERNCLTPKKAGPCKGAFPRWHYNAASSKCEQFVFGGCKDNNNNYLSEAECVNACKNIQVIPGGDTRKVVEEDCSAPCGEEMFKCSNGCCVKKEFECDGQQQCKDGSDEINCEQLNKSLGRLLEIGVNEKAHCTDPPVTGPCRASFTRWYYDPLNKKCHRFTYGGCDGNDNNFETTDQCMSNCSGVTEKDVFARGLFAKVDDLGESQSASVALAVVLVVGILAVLAVLGYFFLKNRRKTNQHQPVATSSPPVAYSEEDQQMVYNSTTAKA</sequence>
<keyword evidence="2 9" id="KW-0812">Transmembrane</keyword>
<protein>
    <recommendedName>
        <fullName evidence="15">Kunitz 1</fullName>
    </recommendedName>
</protein>
<reference evidence="13 14" key="1">
    <citation type="submission" date="2024-02" db="EMBL/GenBank/DDBJ databases">
        <title>Chromosome-level genome assembly of the Eurasian Minnow (Phoxinus phoxinus).</title>
        <authorList>
            <person name="Oriowo T.O."/>
            <person name="Martin S."/>
            <person name="Stange M."/>
            <person name="Chrysostomakis Y."/>
            <person name="Brown T."/>
            <person name="Winkler S."/>
            <person name="Kukowka S."/>
            <person name="Myers E.W."/>
            <person name="Bohne A."/>
        </authorList>
    </citation>
    <scope>NUCLEOTIDE SEQUENCE [LARGE SCALE GENOMIC DNA]</scope>
    <source>
        <strain evidence="13">ZFMK-TIS-60720</strain>
        <tissue evidence="13">Whole Organism</tissue>
    </source>
</reference>
<evidence type="ECO:0000256" key="9">
    <source>
        <dbReference type="SAM" id="Phobius"/>
    </source>
</evidence>
<dbReference type="EMBL" id="JAYKXH010000012">
    <property type="protein sequence ID" value="KAK7150750.1"/>
    <property type="molecule type" value="Genomic_DNA"/>
</dbReference>
<dbReference type="InterPro" id="IPR036880">
    <property type="entry name" value="Kunitz_BPTI_sf"/>
</dbReference>
<dbReference type="GO" id="GO:0008544">
    <property type="term" value="P:epidermis development"/>
    <property type="evidence" value="ECO:0007669"/>
    <property type="project" value="TreeGrafter"/>
</dbReference>
<evidence type="ECO:0000256" key="10">
    <source>
        <dbReference type="SAM" id="SignalP"/>
    </source>
</evidence>
<dbReference type="FunFam" id="4.10.410.10:FF:000006">
    <property type="entry name" value="Serine peptidase inhibitor, Kunitz type 1"/>
    <property type="match status" value="1"/>
</dbReference>
<dbReference type="PANTHER" id="PTHR46750:SF1">
    <property type="entry name" value="KUNITZ-TYPE PROTEASE INHIBITOR 1"/>
    <property type="match status" value="1"/>
</dbReference>
<dbReference type="Gene3D" id="4.10.410.10">
    <property type="entry name" value="Pancreatic trypsin inhibitor Kunitz domain"/>
    <property type="match status" value="2"/>
</dbReference>
<feature type="domain" description="BPTI/Kunitz inhibitor" evidence="11">
    <location>
        <begin position="376"/>
        <end position="426"/>
    </location>
</feature>
<dbReference type="AlphaFoldDB" id="A0AAN9H4K4"/>
<feature type="chain" id="PRO_5043016512" description="Kunitz 1" evidence="10">
    <location>
        <begin position="38"/>
        <end position="513"/>
    </location>
</feature>
<feature type="transmembrane region" description="Helical" evidence="9">
    <location>
        <begin position="454"/>
        <end position="476"/>
    </location>
</feature>
<evidence type="ECO:0000259" key="11">
    <source>
        <dbReference type="PROSITE" id="PS50279"/>
    </source>
</evidence>
<dbReference type="InterPro" id="IPR020901">
    <property type="entry name" value="Prtase_inh_Kunz-CS"/>
</dbReference>
<dbReference type="Proteomes" id="UP001364617">
    <property type="component" value="Unassembled WGS sequence"/>
</dbReference>
<evidence type="ECO:0000259" key="12">
    <source>
        <dbReference type="PROSITE" id="PS50986"/>
    </source>
</evidence>
<dbReference type="SMART" id="SM00765">
    <property type="entry name" value="MANEC"/>
    <property type="match status" value="1"/>
</dbReference>
<keyword evidence="3 10" id="KW-0732">Signal</keyword>
<dbReference type="GO" id="GO:0004867">
    <property type="term" value="F:serine-type endopeptidase inhibitor activity"/>
    <property type="evidence" value="ECO:0007669"/>
    <property type="project" value="InterPro"/>
</dbReference>
<dbReference type="InterPro" id="IPR002172">
    <property type="entry name" value="LDrepeatLR_classA_rpt"/>
</dbReference>
<evidence type="ECO:0000256" key="7">
    <source>
        <dbReference type="ARBA" id="ARBA00023180"/>
    </source>
</evidence>
<dbReference type="SUPFAM" id="SSF57424">
    <property type="entry name" value="LDL receptor-like module"/>
    <property type="match status" value="1"/>
</dbReference>
<dbReference type="PANTHER" id="PTHR46750">
    <property type="entry name" value="KUNITZ-TYPE PROTEASE INHIBITOR 1"/>
    <property type="match status" value="1"/>
</dbReference>
<dbReference type="CDD" id="cd22624">
    <property type="entry name" value="Kunitz_HAI1_2-like"/>
    <property type="match status" value="1"/>
</dbReference>
<dbReference type="CDD" id="cd22623">
    <property type="entry name" value="Kunitz_HAI1_1-like"/>
    <property type="match status" value="1"/>
</dbReference>
<dbReference type="GO" id="GO:0060429">
    <property type="term" value="P:epithelium development"/>
    <property type="evidence" value="ECO:0007669"/>
    <property type="project" value="TreeGrafter"/>
</dbReference>
<dbReference type="Pfam" id="PF00057">
    <property type="entry name" value="Ldl_recept_a"/>
    <property type="match status" value="1"/>
</dbReference>
<keyword evidence="7" id="KW-0325">Glycoprotein</keyword>
<gene>
    <name evidence="13" type="ORF">R3I93_011875</name>
</gene>
<organism evidence="13 14">
    <name type="scientific">Phoxinus phoxinus</name>
    <name type="common">Eurasian minnow</name>
    <dbReference type="NCBI Taxonomy" id="58324"/>
    <lineage>
        <taxon>Eukaryota</taxon>
        <taxon>Metazoa</taxon>
        <taxon>Chordata</taxon>
        <taxon>Craniata</taxon>
        <taxon>Vertebrata</taxon>
        <taxon>Euteleostomi</taxon>
        <taxon>Actinopterygii</taxon>
        <taxon>Neopterygii</taxon>
        <taxon>Teleostei</taxon>
        <taxon>Ostariophysi</taxon>
        <taxon>Cypriniformes</taxon>
        <taxon>Leuciscidae</taxon>
        <taxon>Phoxininae</taxon>
        <taxon>Phoxinus</taxon>
    </lineage>
</organism>
<dbReference type="CDD" id="cd00112">
    <property type="entry name" value="LDLa"/>
    <property type="match status" value="1"/>
</dbReference>
<feature type="signal peptide" evidence="10">
    <location>
        <begin position="1"/>
        <end position="37"/>
    </location>
</feature>
<keyword evidence="5 9" id="KW-0472">Membrane</keyword>
<evidence type="ECO:0000313" key="13">
    <source>
        <dbReference type="EMBL" id="KAK7150750.1"/>
    </source>
</evidence>
<dbReference type="PROSITE" id="PS01209">
    <property type="entry name" value="LDLRA_1"/>
    <property type="match status" value="1"/>
</dbReference>
<dbReference type="Pfam" id="PF00014">
    <property type="entry name" value="Kunitz_BPTI"/>
    <property type="match status" value="2"/>
</dbReference>
<dbReference type="Pfam" id="PF07502">
    <property type="entry name" value="MANEC"/>
    <property type="match status" value="1"/>
</dbReference>
<evidence type="ECO:0000256" key="4">
    <source>
        <dbReference type="ARBA" id="ARBA00022989"/>
    </source>
</evidence>
<evidence type="ECO:0000256" key="2">
    <source>
        <dbReference type="ARBA" id="ARBA00022692"/>
    </source>
</evidence>
<evidence type="ECO:0000256" key="5">
    <source>
        <dbReference type="ARBA" id="ARBA00023136"/>
    </source>
</evidence>
<dbReference type="InterPro" id="IPR011106">
    <property type="entry name" value="MANSC_N"/>
</dbReference>
<keyword evidence="14" id="KW-1185">Reference proteome</keyword>
<dbReference type="InterPro" id="IPR013980">
    <property type="entry name" value="MANSC_dom"/>
</dbReference>
<evidence type="ECO:0008006" key="15">
    <source>
        <dbReference type="Google" id="ProtNLM"/>
    </source>
</evidence>
<dbReference type="SUPFAM" id="SSF57362">
    <property type="entry name" value="BPTI-like"/>
    <property type="match status" value="2"/>
</dbReference>
<evidence type="ECO:0000256" key="1">
    <source>
        <dbReference type="ARBA" id="ARBA00004370"/>
    </source>
</evidence>